<dbReference type="OrthoDB" id="395787at2"/>
<evidence type="ECO:0008006" key="4">
    <source>
        <dbReference type="Google" id="ProtNLM"/>
    </source>
</evidence>
<name>S5LY17_9MOLU</name>
<protein>
    <recommendedName>
        <fullName evidence="4">Lipoprotein</fullName>
    </recommendedName>
</protein>
<gene>
    <name evidence="2" type="ORF">STAIW_v1c09100</name>
</gene>
<reference evidence="2 3" key="1">
    <citation type="journal article" date="2013" name="Genome Biol. Evol.">
        <title>Comparison of metabolic capacities and inference of gene content evolution in mosquito-associated Spiroplasma diminutum and S. taiwanense.</title>
        <authorList>
            <person name="Lo W.S."/>
            <person name="Ku C."/>
            <person name="Chen L.L."/>
            <person name="Chang T.H."/>
            <person name="Kuo C.H."/>
        </authorList>
    </citation>
    <scope>NUCLEOTIDE SEQUENCE [LARGE SCALE GENOMIC DNA]</scope>
    <source>
        <strain evidence="2">CT-1</strain>
    </source>
</reference>
<keyword evidence="3" id="KW-1185">Reference proteome</keyword>
<organism evidence="2 3">
    <name type="scientific">Spiroplasma taiwanense CT-1</name>
    <dbReference type="NCBI Taxonomy" id="1276220"/>
    <lineage>
        <taxon>Bacteria</taxon>
        <taxon>Bacillati</taxon>
        <taxon>Mycoplasmatota</taxon>
        <taxon>Mollicutes</taxon>
        <taxon>Entomoplasmatales</taxon>
        <taxon>Spiroplasmataceae</taxon>
        <taxon>Spiroplasma</taxon>
    </lineage>
</organism>
<evidence type="ECO:0000313" key="3">
    <source>
        <dbReference type="Proteomes" id="UP000014984"/>
    </source>
</evidence>
<keyword evidence="1" id="KW-0732">Signal</keyword>
<dbReference type="RefSeq" id="WP_020834635.1">
    <property type="nucleotide sequence ID" value="NC_021846.1"/>
</dbReference>
<dbReference type="AlphaFoldDB" id="S5LY17"/>
<dbReference type="Proteomes" id="UP000014984">
    <property type="component" value="Chromosome"/>
</dbReference>
<feature type="chain" id="PRO_5004529837" description="Lipoprotein" evidence="1">
    <location>
        <begin position="24"/>
        <end position="579"/>
    </location>
</feature>
<dbReference type="KEGG" id="stai:STAIW_v1c09100"/>
<proteinExistence type="predicted"/>
<evidence type="ECO:0000256" key="1">
    <source>
        <dbReference type="SAM" id="SignalP"/>
    </source>
</evidence>
<dbReference type="HOGENOM" id="CLU_473988_0_0_14"/>
<dbReference type="PROSITE" id="PS51257">
    <property type="entry name" value="PROKAR_LIPOPROTEIN"/>
    <property type="match status" value="1"/>
</dbReference>
<sequence length="579" mass="65021">MKKLLSLLGIASLSVSASSLVVACSNGERVTNPKLNLNIVKDILVKLSGDSSLANIDFGSLFDSSQITSVVVNMINELISLQYSFDSTNSKFKTLNFEEYALDNNGKIEETFKNQYDIKSRTIAEDNLFTEYTQSITKNNRLDYKNVQDGYALNPIQDKTVVKNSENISITIAKSSKIYISSEEPTSSNKDEKIWQFATENGSNSPNLPKIEDLTSEFKEGSNGNFYVEDQDGKMQLISSKTALYLRFQDYFESKLLEDINANLLTNSFLDSNMFNIKKNTNAEAAPYINPSSALFSKTQTLKEISGNEKWETNVKMVWTLRFDNTNGNTIKNKIRDIFEGSNIIQDKASGALDVTKSIKEIYELFTETADAPSIITNEKDAYDPYFGLSGFQGFTLYENGSSIGTSPISGKSYEDAVKNWTHGSGVLKSTDGSWSFADSENKNYEVVVVVLPIYMIELLGASNDSSSNYYSINGKKDEEKSIIKFSNTISNETVYKDRWNAQDNKELHSKDIKDISLDKTQQEAMLNQIKYLVSNDSSTSELSKTVLYSMYLDEDQVYYAGLYDQIGKYIKNNDDEDD</sequence>
<evidence type="ECO:0000313" key="2">
    <source>
        <dbReference type="EMBL" id="AGR41496.1"/>
    </source>
</evidence>
<dbReference type="EMBL" id="CP005074">
    <property type="protein sequence ID" value="AGR41496.1"/>
    <property type="molecule type" value="Genomic_DNA"/>
</dbReference>
<dbReference type="PATRIC" id="fig|1276220.3.peg.928"/>
<dbReference type="STRING" id="1276220.STAIW_v1c09100"/>
<accession>S5LY17</accession>
<feature type="signal peptide" evidence="1">
    <location>
        <begin position="1"/>
        <end position="23"/>
    </location>
</feature>